<feature type="region of interest" description="Disordered" evidence="7">
    <location>
        <begin position="587"/>
        <end position="614"/>
    </location>
</feature>
<feature type="compositionally biased region" description="Low complexity" evidence="7">
    <location>
        <begin position="86"/>
        <end position="95"/>
    </location>
</feature>
<dbReference type="OrthoDB" id="5954824at2759"/>
<evidence type="ECO:0000313" key="9">
    <source>
        <dbReference type="EMBL" id="EJT50679.1"/>
    </source>
</evidence>
<evidence type="ECO:0000256" key="6">
    <source>
        <dbReference type="PROSITE-ProRule" id="PRU00089"/>
    </source>
</evidence>
<evidence type="ECO:0000256" key="1">
    <source>
        <dbReference type="ARBA" id="ARBA00004123"/>
    </source>
</evidence>
<feature type="region of interest" description="Disordered" evidence="7">
    <location>
        <begin position="649"/>
        <end position="690"/>
    </location>
</feature>
<keyword evidence="5 6" id="KW-0539">Nucleus</keyword>
<feature type="compositionally biased region" description="Low complexity" evidence="7">
    <location>
        <begin position="655"/>
        <end position="665"/>
    </location>
</feature>
<name>J6F165_TRIAS</name>
<keyword evidence="3 6" id="KW-0238">DNA-binding</keyword>
<evidence type="ECO:0000256" key="4">
    <source>
        <dbReference type="ARBA" id="ARBA00023163"/>
    </source>
</evidence>
<feature type="compositionally biased region" description="Polar residues" evidence="7">
    <location>
        <begin position="484"/>
        <end position="500"/>
    </location>
</feature>
<keyword evidence="4" id="KW-0804">Transcription</keyword>
<feature type="region of interest" description="Disordered" evidence="7">
    <location>
        <begin position="477"/>
        <end position="572"/>
    </location>
</feature>
<gene>
    <name evidence="9" type="ORF">A1Q1_08231</name>
</gene>
<accession>J6F165</accession>
<dbReference type="HOGENOM" id="CLU_399117_0_0_1"/>
<dbReference type="Gene3D" id="1.10.10.10">
    <property type="entry name" value="Winged helix-like DNA-binding domain superfamily/Winged helix DNA-binding domain"/>
    <property type="match status" value="1"/>
</dbReference>
<dbReference type="PANTHER" id="PTHR45881:SF1">
    <property type="entry name" value="FORK HEAD PROTEIN HOMOLOG 2"/>
    <property type="match status" value="1"/>
</dbReference>
<feature type="compositionally biased region" description="Basic and acidic residues" evidence="7">
    <location>
        <begin position="117"/>
        <end position="127"/>
    </location>
</feature>
<dbReference type="SUPFAM" id="SSF46785">
    <property type="entry name" value="Winged helix' DNA-binding domain"/>
    <property type="match status" value="1"/>
</dbReference>
<keyword evidence="2" id="KW-0805">Transcription regulation</keyword>
<dbReference type="RefSeq" id="XP_014181853.1">
    <property type="nucleotide sequence ID" value="XM_014326378.1"/>
</dbReference>
<evidence type="ECO:0000256" key="3">
    <source>
        <dbReference type="ARBA" id="ARBA00023125"/>
    </source>
</evidence>
<evidence type="ECO:0000256" key="7">
    <source>
        <dbReference type="SAM" id="MobiDB-lite"/>
    </source>
</evidence>
<dbReference type="AlphaFoldDB" id="J6F165"/>
<dbReference type="PRINTS" id="PR00053">
    <property type="entry name" value="FORKHEAD"/>
</dbReference>
<feature type="domain" description="Fork-head" evidence="8">
    <location>
        <begin position="190"/>
        <end position="280"/>
    </location>
</feature>
<dbReference type="GO" id="GO:0005634">
    <property type="term" value="C:nucleus"/>
    <property type="evidence" value="ECO:0007669"/>
    <property type="project" value="UniProtKB-SubCell"/>
</dbReference>
<dbReference type="GO" id="GO:0000981">
    <property type="term" value="F:DNA-binding transcription factor activity, RNA polymerase II-specific"/>
    <property type="evidence" value="ECO:0007669"/>
    <property type="project" value="TreeGrafter"/>
</dbReference>
<dbReference type="PROSITE" id="PS50039">
    <property type="entry name" value="FORK_HEAD_3"/>
    <property type="match status" value="1"/>
</dbReference>
<dbReference type="GO" id="GO:0000978">
    <property type="term" value="F:RNA polymerase II cis-regulatory region sequence-specific DNA binding"/>
    <property type="evidence" value="ECO:0007669"/>
    <property type="project" value="TreeGrafter"/>
</dbReference>
<feature type="compositionally biased region" description="Low complexity" evidence="7">
    <location>
        <begin position="353"/>
        <end position="368"/>
    </location>
</feature>
<dbReference type="GeneID" id="25991743"/>
<comment type="subcellular location">
    <subcellularLocation>
        <location evidence="1 6">Nucleus</location>
    </subcellularLocation>
</comment>
<evidence type="ECO:0000256" key="2">
    <source>
        <dbReference type="ARBA" id="ARBA00023015"/>
    </source>
</evidence>
<dbReference type="KEGG" id="tasa:A1Q1_08231"/>
<proteinExistence type="predicted"/>
<dbReference type="CDD" id="cd00059">
    <property type="entry name" value="FH_FOX"/>
    <property type="match status" value="1"/>
</dbReference>
<dbReference type="InterPro" id="IPR036390">
    <property type="entry name" value="WH_DNA-bd_sf"/>
</dbReference>
<feature type="compositionally biased region" description="Basic and acidic residues" evidence="7">
    <location>
        <begin position="303"/>
        <end position="313"/>
    </location>
</feature>
<dbReference type="Pfam" id="PF00250">
    <property type="entry name" value="Forkhead"/>
    <property type="match status" value="1"/>
</dbReference>
<dbReference type="SMART" id="SM00339">
    <property type="entry name" value="FH"/>
    <property type="match status" value="1"/>
</dbReference>
<dbReference type="InterPro" id="IPR036388">
    <property type="entry name" value="WH-like_DNA-bd_sf"/>
</dbReference>
<organism evidence="9 10">
    <name type="scientific">Trichosporon asahii var. asahii (strain ATCC 90039 / CBS 2479 / JCM 2466 / KCTC 7840 / NBRC 103889/ NCYC 2677 / UAMH 7654)</name>
    <name type="common">Yeast</name>
    <dbReference type="NCBI Taxonomy" id="1186058"/>
    <lineage>
        <taxon>Eukaryota</taxon>
        <taxon>Fungi</taxon>
        <taxon>Dikarya</taxon>
        <taxon>Basidiomycota</taxon>
        <taxon>Agaricomycotina</taxon>
        <taxon>Tremellomycetes</taxon>
        <taxon>Trichosporonales</taxon>
        <taxon>Trichosporonaceae</taxon>
        <taxon>Trichosporon</taxon>
    </lineage>
</organism>
<sequence length="690" mass="74936">MAPDIPQLPAGQSYAGVNYLSLQQPSQLHSAPMVAGDVFTSNTGSTMLLNTPNGFDYALHELQPFATPNGESTPTHGPHKPSIMPSSASSSVDDSSSAERPRRKMIADTSDDEDNDSPTKRVRDRIPTFDSAQQGEPRALGARKIQLTVNRPPRTLAKPGAGGRTSAKFTKVAEDPGVEGIPPGPRSTERPSQSFACIIGQAILKSSAGGLSLEHIYRYVETAYPYFKTVDQWRNSVRHNLSIHKIFVTIPRTEKHPPGKGGIWVIDDDEKIHWPSEDKFIKTFPVSHPHHAVCRQTLHEQATEKRNREKAAAEGRVYVPKHKGKKGRAKALKSELASAALPLPPPPPVPQMAFAQQSQVSLAQQPQARMAAALLPSSPPRSADRQSLDFEDDSDFVPVAPRKQRGVELGPPAPLPPPRFTIASARTASSDRDDDENVFSSGPKRVRLSQAEPLSPIMEQQPMTSSFLHDDDDMFLTPARERPQSSNLPSSSRHFTSSAMKTPALVQTSSSPTSSPLPPTITRSSHHPSSLQQAWTQDDMARGSLASSPPIKQLDAAFDLKPMPTKRDRDREDEGLTLSLAPHVERAHPKTPVTRSSAAADRTPRLGGYRTPGLIHKTPLSYGSPARAPPSASALLSTPMWEISGVLERMNAAESPTRTPRTDVPPTSPTHYSLSDCGDSPVAKRRKVAA</sequence>
<feature type="DNA-binding region" description="Fork-head" evidence="6">
    <location>
        <begin position="190"/>
        <end position="280"/>
    </location>
</feature>
<reference evidence="9 10" key="1">
    <citation type="journal article" date="2012" name="Eukaryot. Cell">
        <title>Draft genome sequence of CBS 2479, the standard type strain of Trichosporon asahii.</title>
        <authorList>
            <person name="Yang R.Y."/>
            <person name="Li H.T."/>
            <person name="Zhu H."/>
            <person name="Zhou G.P."/>
            <person name="Wang M."/>
            <person name="Wang L."/>
        </authorList>
    </citation>
    <scope>NUCLEOTIDE SEQUENCE [LARGE SCALE GENOMIC DNA]</scope>
    <source>
        <strain evidence="10">ATCC 90039 / CBS 2479 / JCM 2466 / KCTC 7840 / NCYC 2677 / UAMH 7654</strain>
    </source>
</reference>
<feature type="region of interest" description="Disordered" evidence="7">
    <location>
        <begin position="303"/>
        <end position="327"/>
    </location>
</feature>
<dbReference type="InterPro" id="IPR030456">
    <property type="entry name" value="TF_fork_head_CS_2"/>
</dbReference>
<evidence type="ECO:0000259" key="8">
    <source>
        <dbReference type="PROSITE" id="PS50039"/>
    </source>
</evidence>
<dbReference type="PROSITE" id="PS00658">
    <property type="entry name" value="FORK_HEAD_2"/>
    <property type="match status" value="1"/>
</dbReference>
<evidence type="ECO:0000313" key="10">
    <source>
        <dbReference type="Proteomes" id="UP000002748"/>
    </source>
</evidence>
<dbReference type="PANTHER" id="PTHR45881">
    <property type="entry name" value="CHECKPOINT SUPPRESSOR 1-LIKE, ISOFORM A-RELATED"/>
    <property type="match status" value="1"/>
</dbReference>
<protein>
    <submittedName>
        <fullName evidence="9">Fork head-like protein XFD-2</fullName>
    </submittedName>
</protein>
<evidence type="ECO:0000256" key="5">
    <source>
        <dbReference type="ARBA" id="ARBA00023242"/>
    </source>
</evidence>
<dbReference type="VEuPathDB" id="FungiDB:A1Q1_08231"/>
<comment type="caution">
    <text evidence="9">The sequence shown here is derived from an EMBL/GenBank/DDBJ whole genome shotgun (WGS) entry which is preliminary data.</text>
</comment>
<dbReference type="EMBL" id="ALBS01000096">
    <property type="protein sequence ID" value="EJT50679.1"/>
    <property type="molecule type" value="Genomic_DNA"/>
</dbReference>
<dbReference type="Proteomes" id="UP000002748">
    <property type="component" value="Unassembled WGS sequence"/>
</dbReference>
<feature type="region of interest" description="Disordered" evidence="7">
    <location>
        <begin position="65"/>
        <end position="147"/>
    </location>
</feature>
<dbReference type="InterPro" id="IPR001766">
    <property type="entry name" value="Fork_head_dom"/>
</dbReference>
<feature type="compositionally biased region" description="Polar residues" evidence="7">
    <location>
        <begin position="527"/>
        <end position="536"/>
    </location>
</feature>
<feature type="region of interest" description="Disordered" evidence="7">
    <location>
        <begin position="339"/>
        <end position="462"/>
    </location>
</feature>